<dbReference type="PANTHER" id="PTHR13904:SF0">
    <property type="entry name" value="U4_U6 SMALL NUCLEAR RIBONUCLEOPROTEIN PRP31"/>
    <property type="match status" value="1"/>
</dbReference>
<evidence type="ECO:0000256" key="9">
    <source>
        <dbReference type="SAM" id="MobiDB-lite"/>
    </source>
</evidence>
<dbReference type="PROSITE" id="PS51358">
    <property type="entry name" value="NOP"/>
    <property type="match status" value="1"/>
</dbReference>
<feature type="compositionally biased region" description="Basic residues" evidence="9">
    <location>
        <begin position="442"/>
        <end position="452"/>
    </location>
</feature>
<evidence type="ECO:0000256" key="5">
    <source>
        <dbReference type="ARBA" id="ARBA00022884"/>
    </source>
</evidence>
<feature type="domain" description="Nop" evidence="10">
    <location>
        <begin position="277"/>
        <end position="424"/>
    </location>
</feature>
<dbReference type="AlphaFoldDB" id="A0A0L6VQC1"/>
<dbReference type="InterPro" id="IPR042239">
    <property type="entry name" value="Nop_C"/>
</dbReference>
<dbReference type="GO" id="GO:0046540">
    <property type="term" value="C:U4/U6 x U5 tri-snRNP complex"/>
    <property type="evidence" value="ECO:0007669"/>
    <property type="project" value="InterPro"/>
</dbReference>
<organism evidence="11 12">
    <name type="scientific">Puccinia sorghi</name>
    <dbReference type="NCBI Taxonomy" id="27349"/>
    <lineage>
        <taxon>Eukaryota</taxon>
        <taxon>Fungi</taxon>
        <taxon>Dikarya</taxon>
        <taxon>Basidiomycota</taxon>
        <taxon>Pucciniomycotina</taxon>
        <taxon>Pucciniomycetes</taxon>
        <taxon>Pucciniales</taxon>
        <taxon>Pucciniaceae</taxon>
        <taxon>Puccinia</taxon>
    </lineage>
</organism>
<keyword evidence="5" id="KW-0694">RNA-binding</keyword>
<name>A0A0L6VQC1_9BASI</name>
<feature type="compositionally biased region" description="Acidic residues" evidence="9">
    <location>
        <begin position="1"/>
        <end position="15"/>
    </location>
</feature>
<dbReference type="InterPro" id="IPR012976">
    <property type="entry name" value="NOSIC"/>
</dbReference>
<evidence type="ECO:0000256" key="6">
    <source>
        <dbReference type="ARBA" id="ARBA00023187"/>
    </source>
</evidence>
<reference evidence="11 12" key="1">
    <citation type="submission" date="2015-08" db="EMBL/GenBank/DDBJ databases">
        <title>Next Generation Sequencing and Analysis of the Genome of Puccinia sorghi L Schw, the Causal Agent of Maize Common Rust.</title>
        <authorList>
            <person name="Rochi L."/>
            <person name="Burguener G."/>
            <person name="Darino M."/>
            <person name="Turjanski A."/>
            <person name="Kreff E."/>
            <person name="Dieguez M.J."/>
            <person name="Sacco F."/>
        </authorList>
    </citation>
    <scope>NUCLEOTIDE SEQUENCE [LARGE SCALE GENOMIC DNA]</scope>
    <source>
        <strain evidence="11 12">RO10H11247</strain>
    </source>
</reference>
<dbReference type="InterPro" id="IPR027105">
    <property type="entry name" value="Prp31"/>
</dbReference>
<dbReference type="SUPFAM" id="SSF89124">
    <property type="entry name" value="Nop domain"/>
    <property type="match status" value="1"/>
</dbReference>
<sequence length="595" mass="64918">MDLADELLNDLDGDSGSEGAQAEMDEDGFVRPNLPASTSSKRKHGRMDQDEGSQDDDEDEEMDEKTGLLGLPANGTEPAPEMDIDDVKQMVLTDVDDVGSVAKLWNSRTLKDVMAKIDHYAENPSGETAMSNDAAEYRLIVQANNLAVEIDNEVMVVHKVSRRINLLFLKKCISFIRDHYAPRFPNLERLLPNPYEYLRAVRLFGNAPDLSSVRGFENVLSSATAMIVTVEAATVSDDRVLTDLEWNRVDKAVLAAEELEDARRKILEYVESRMSLMAPNLSAIVGTRTAAKLMGVAGGLSGLSKMPSCNVHVDIFLSSFFSGSVSQSSLNFTFQLLGAQKKNLATGFSTAHSTHSQQRLHTGFIYQCDLVRNTEEPFRMKAQRTIGAKCVLATRMDHSRQFLDGSYGLKLKEEIKTKLEKLAEPPPQKLTKALPVPSEGPKKRRGGKRARKAKEAHAQTELKKLTNRLRFGEAEEEIGSFDETKGLGMLGGNATGKVRLSAGESRSRAKLSKANKNRLAALRSSAASSGQSALTSGTSSSLVFTPVQGLELVDPAAQRARQQATLEAAKPGWFVEGRFSVVPGSKGKGASTLLK</sequence>
<evidence type="ECO:0000256" key="1">
    <source>
        <dbReference type="ARBA" id="ARBA00004123"/>
    </source>
</evidence>
<dbReference type="PANTHER" id="PTHR13904">
    <property type="entry name" value="PRE-MRNA SPLICING FACTOR PRP31"/>
    <property type="match status" value="1"/>
</dbReference>
<evidence type="ECO:0000256" key="4">
    <source>
        <dbReference type="ARBA" id="ARBA00022728"/>
    </source>
</evidence>
<keyword evidence="12" id="KW-1185">Reference proteome</keyword>
<dbReference type="Gene3D" id="1.10.287.4070">
    <property type="match status" value="2"/>
</dbReference>
<protein>
    <recommendedName>
        <fullName evidence="10">Nop domain-containing protein</fullName>
    </recommendedName>
</protein>
<dbReference type="Pfam" id="PF09785">
    <property type="entry name" value="Prp31_C"/>
    <property type="match status" value="1"/>
</dbReference>
<dbReference type="GO" id="GO:0071011">
    <property type="term" value="C:precatalytic spliceosome"/>
    <property type="evidence" value="ECO:0007669"/>
    <property type="project" value="TreeGrafter"/>
</dbReference>
<dbReference type="GO" id="GO:0005687">
    <property type="term" value="C:U4 snRNP"/>
    <property type="evidence" value="ECO:0007669"/>
    <property type="project" value="TreeGrafter"/>
</dbReference>
<evidence type="ECO:0000259" key="10">
    <source>
        <dbReference type="PROSITE" id="PS51358"/>
    </source>
</evidence>
<feature type="region of interest" description="Disordered" evidence="9">
    <location>
        <begin position="1"/>
        <end position="81"/>
    </location>
</feature>
<dbReference type="InterPro" id="IPR036070">
    <property type="entry name" value="Nop_dom_sf"/>
</dbReference>
<dbReference type="InterPro" id="IPR002687">
    <property type="entry name" value="Nop_dom"/>
</dbReference>
<keyword evidence="8" id="KW-0687">Ribonucleoprotein</keyword>
<dbReference type="SMART" id="SM00931">
    <property type="entry name" value="NOSIC"/>
    <property type="match status" value="1"/>
</dbReference>
<evidence type="ECO:0000313" key="11">
    <source>
        <dbReference type="EMBL" id="KNZ62888.1"/>
    </source>
</evidence>
<feature type="compositionally biased region" description="Acidic residues" evidence="9">
    <location>
        <begin position="50"/>
        <end position="63"/>
    </location>
</feature>
<evidence type="ECO:0000313" key="12">
    <source>
        <dbReference type="Proteomes" id="UP000037035"/>
    </source>
</evidence>
<comment type="similarity">
    <text evidence="2">Belongs to the PRP31 family.</text>
</comment>
<dbReference type="InterPro" id="IPR019175">
    <property type="entry name" value="Prp31_C"/>
</dbReference>
<dbReference type="Pfam" id="PF01798">
    <property type="entry name" value="Nop"/>
    <property type="match status" value="2"/>
</dbReference>
<proteinExistence type="inferred from homology"/>
<dbReference type="Proteomes" id="UP000037035">
    <property type="component" value="Unassembled WGS sequence"/>
</dbReference>
<dbReference type="Gene3D" id="1.10.246.90">
    <property type="entry name" value="Nop domain"/>
    <property type="match status" value="2"/>
</dbReference>
<feature type="region of interest" description="Disordered" evidence="9">
    <location>
        <begin position="419"/>
        <end position="458"/>
    </location>
</feature>
<dbReference type="VEuPathDB" id="FungiDB:VP01_1210g2"/>
<dbReference type="GO" id="GO:0003723">
    <property type="term" value="F:RNA binding"/>
    <property type="evidence" value="ECO:0007669"/>
    <property type="project" value="UniProtKB-KW"/>
</dbReference>
<accession>A0A0L6VQC1</accession>
<comment type="subcellular location">
    <subcellularLocation>
        <location evidence="1">Nucleus</location>
    </subcellularLocation>
</comment>
<keyword evidence="3" id="KW-0507">mRNA processing</keyword>
<evidence type="ECO:0000256" key="8">
    <source>
        <dbReference type="ARBA" id="ARBA00023274"/>
    </source>
</evidence>
<keyword evidence="6" id="KW-0508">mRNA splicing</keyword>
<comment type="caution">
    <text evidence="11">The sequence shown here is derived from an EMBL/GenBank/DDBJ whole genome shotgun (WGS) entry which is preliminary data.</text>
</comment>
<dbReference type="STRING" id="27349.A0A0L6VQC1"/>
<evidence type="ECO:0000256" key="3">
    <source>
        <dbReference type="ARBA" id="ARBA00022664"/>
    </source>
</evidence>
<dbReference type="GO" id="GO:0000244">
    <property type="term" value="P:spliceosomal tri-snRNP complex assembly"/>
    <property type="evidence" value="ECO:0007669"/>
    <property type="project" value="InterPro"/>
</dbReference>
<dbReference type="OrthoDB" id="4771285at2759"/>
<evidence type="ECO:0000256" key="7">
    <source>
        <dbReference type="ARBA" id="ARBA00023242"/>
    </source>
</evidence>
<keyword evidence="7" id="KW-0539">Nucleus</keyword>
<gene>
    <name evidence="11" type="ORF">VP01_1210g2</name>
</gene>
<evidence type="ECO:0000256" key="2">
    <source>
        <dbReference type="ARBA" id="ARBA00005572"/>
    </source>
</evidence>
<keyword evidence="4" id="KW-0747">Spliceosome</keyword>
<dbReference type="EMBL" id="LAVV01002344">
    <property type="protein sequence ID" value="KNZ62888.1"/>
    <property type="molecule type" value="Genomic_DNA"/>
</dbReference>